<dbReference type="GO" id="GO:0015344">
    <property type="term" value="F:siderophore uptake transmembrane transporter activity"/>
    <property type="evidence" value="ECO:0007669"/>
    <property type="project" value="TreeGrafter"/>
</dbReference>
<proteinExistence type="inferred from homology"/>
<accession>A0A2M9V857</accession>
<organism evidence="4 5">
    <name type="scientific">Bacteroides fragilis</name>
    <dbReference type="NCBI Taxonomy" id="817"/>
    <lineage>
        <taxon>Bacteria</taxon>
        <taxon>Pseudomonadati</taxon>
        <taxon>Bacteroidota</taxon>
        <taxon>Bacteroidia</taxon>
        <taxon>Bacteroidales</taxon>
        <taxon>Bacteroidaceae</taxon>
        <taxon>Bacteroides</taxon>
    </lineage>
</organism>
<keyword evidence="2" id="KW-0472">Membrane</keyword>
<dbReference type="Gene3D" id="2.170.130.10">
    <property type="entry name" value="TonB-dependent receptor, plug domain"/>
    <property type="match status" value="1"/>
</dbReference>
<dbReference type="AlphaFoldDB" id="A0A2M9V857"/>
<name>A0A2M9V857_BACFG</name>
<dbReference type="EMBL" id="PDCW01000011">
    <property type="protein sequence ID" value="PJY74842.1"/>
    <property type="molecule type" value="Genomic_DNA"/>
</dbReference>
<reference evidence="4 5" key="1">
    <citation type="journal article" date="2017" name="MBio">
        <title>Gut Symbiont Bacteroides fragilis Secretes a Eukaryotic-Like Ubiquitin Protein That Mediates Intraspecies Antagonism.</title>
        <authorList>
            <person name="Chatzidaki-Livanis M."/>
            <person name="Coyne M.J."/>
            <person name="Roelofs K.G."/>
            <person name="Gentyala R.R."/>
            <person name="Caldwell J.M."/>
            <person name="Comstock L.E."/>
        </authorList>
    </citation>
    <scope>NUCLEOTIDE SEQUENCE [LARGE SCALE GENOMIC DNA]</scope>
    <source>
        <strain evidence="4 5">12905</strain>
    </source>
</reference>
<dbReference type="InterPro" id="IPR012910">
    <property type="entry name" value="Plug_dom"/>
</dbReference>
<evidence type="ECO:0000313" key="5">
    <source>
        <dbReference type="Proteomes" id="UP000231846"/>
    </source>
</evidence>
<keyword evidence="2" id="KW-0812">Transmembrane</keyword>
<keyword evidence="2" id="KW-0813">Transport</keyword>
<comment type="similarity">
    <text evidence="2">Belongs to the TonB-dependent receptor family.</text>
</comment>
<evidence type="ECO:0000256" key="2">
    <source>
        <dbReference type="PROSITE-ProRule" id="PRU01360"/>
    </source>
</evidence>
<sequence length="369" mass="40054">MKLKIKLRNILSVKIHKIVLLLLALCIYNTAYGQNQRISVYGNNQSLQKVFEQIEEQTQLSITYNQTRLDVNRKIKGNFVDKELSFVMDALLKNTGFTCRYEAEHIVITPVEQKKEKAAAGQATQMKKITGKVTGVTGEPLIGANVLAVGGKQATITNLEGEFSLEVSDNSKLQVTYIGYLPQEVSTNGKTHFVIQLKEDSQLMDEVVVVGFGTQKKVNLTGAVTAVNIQETLGDRPITNVTAALQGVVPGLKIEGTTGTPGDNLSYNIRGTTSINGGGPLVLVNNVPMDINMIDPQDIESVSVLKDAASAAIYGARAAFGVILITTKQGKKDMAPKFNYNNNFSFSKALELPQKAGPLESILAYKEMG</sequence>
<comment type="caution">
    <text evidence="4">The sequence shown here is derived from an EMBL/GenBank/DDBJ whole genome shotgun (WGS) entry which is preliminary data.</text>
</comment>
<evidence type="ECO:0000259" key="3">
    <source>
        <dbReference type="Pfam" id="PF07715"/>
    </source>
</evidence>
<dbReference type="GO" id="GO:0009279">
    <property type="term" value="C:cell outer membrane"/>
    <property type="evidence" value="ECO:0007669"/>
    <property type="project" value="UniProtKB-SubCell"/>
</dbReference>
<gene>
    <name evidence="4" type="ORF">CQW34_01936</name>
</gene>
<dbReference type="InterPro" id="IPR037066">
    <property type="entry name" value="Plug_dom_sf"/>
</dbReference>
<keyword evidence="1" id="KW-0732">Signal</keyword>
<dbReference type="GO" id="GO:0044718">
    <property type="term" value="P:siderophore transmembrane transport"/>
    <property type="evidence" value="ECO:0007669"/>
    <property type="project" value="TreeGrafter"/>
</dbReference>
<keyword evidence="2" id="KW-1134">Transmembrane beta strand</keyword>
<dbReference type="NCBIfam" id="TIGR04057">
    <property type="entry name" value="SusC_RagA_signa"/>
    <property type="match status" value="1"/>
</dbReference>
<dbReference type="Proteomes" id="UP000231846">
    <property type="component" value="Unassembled WGS sequence"/>
</dbReference>
<dbReference type="InterPro" id="IPR023997">
    <property type="entry name" value="TonB-dep_OMP_SusC/RagA_CS"/>
</dbReference>
<keyword evidence="2" id="KW-0998">Cell outer membrane</keyword>
<protein>
    <submittedName>
        <fullName evidence="4">TonB-dependent receptor plug domain protein</fullName>
    </submittedName>
</protein>
<dbReference type="SUPFAM" id="SSF56935">
    <property type="entry name" value="Porins"/>
    <property type="match status" value="1"/>
</dbReference>
<evidence type="ECO:0000256" key="1">
    <source>
        <dbReference type="ARBA" id="ARBA00022729"/>
    </source>
</evidence>
<dbReference type="InterPro" id="IPR039426">
    <property type="entry name" value="TonB-dep_rcpt-like"/>
</dbReference>
<keyword evidence="4" id="KW-0675">Receptor</keyword>
<dbReference type="Pfam" id="PF07715">
    <property type="entry name" value="Plug"/>
    <property type="match status" value="1"/>
</dbReference>
<comment type="subcellular location">
    <subcellularLocation>
        <location evidence="2">Cell outer membrane</location>
        <topology evidence="2">Multi-pass membrane protein</topology>
    </subcellularLocation>
</comment>
<dbReference type="PANTHER" id="PTHR30069">
    <property type="entry name" value="TONB-DEPENDENT OUTER MEMBRANE RECEPTOR"/>
    <property type="match status" value="1"/>
</dbReference>
<dbReference type="InterPro" id="IPR008969">
    <property type="entry name" value="CarboxyPept-like_regulatory"/>
</dbReference>
<evidence type="ECO:0000313" key="4">
    <source>
        <dbReference type="EMBL" id="PJY74842.1"/>
    </source>
</evidence>
<dbReference type="PANTHER" id="PTHR30069:SF29">
    <property type="entry name" value="HEMOGLOBIN AND HEMOGLOBIN-HAPTOGLOBIN-BINDING PROTEIN 1-RELATED"/>
    <property type="match status" value="1"/>
</dbReference>
<dbReference type="Pfam" id="PF13715">
    <property type="entry name" value="CarbopepD_reg_2"/>
    <property type="match status" value="1"/>
</dbReference>
<feature type="domain" description="TonB-dependent receptor plug" evidence="3">
    <location>
        <begin position="218"/>
        <end position="322"/>
    </location>
</feature>
<dbReference type="Gene3D" id="3.55.50.30">
    <property type="match status" value="1"/>
</dbReference>
<dbReference type="SUPFAM" id="SSF49464">
    <property type="entry name" value="Carboxypeptidase regulatory domain-like"/>
    <property type="match status" value="1"/>
</dbReference>
<dbReference type="PROSITE" id="PS52016">
    <property type="entry name" value="TONB_DEPENDENT_REC_3"/>
    <property type="match status" value="1"/>
</dbReference>
<dbReference type="Gene3D" id="2.60.40.1120">
    <property type="entry name" value="Carboxypeptidase-like, regulatory domain"/>
    <property type="match status" value="1"/>
</dbReference>